<evidence type="ECO:0000256" key="4">
    <source>
        <dbReference type="ARBA" id="ARBA00022806"/>
    </source>
</evidence>
<dbReference type="Proteomes" id="UP000694620">
    <property type="component" value="Chromosome 12"/>
</dbReference>
<dbReference type="PANTHER" id="PTHR47959:SF19">
    <property type="entry name" value="NUCLEOLAR RNA HELICASE 2-A"/>
    <property type="match status" value="1"/>
</dbReference>
<keyword evidence="5" id="KW-0067">ATP-binding</keyword>
<feature type="region of interest" description="Disordered" evidence="6">
    <location>
        <begin position="30"/>
        <end position="54"/>
    </location>
</feature>
<dbReference type="PROSITE" id="PS51194">
    <property type="entry name" value="HELICASE_CTER"/>
    <property type="match status" value="1"/>
</dbReference>
<dbReference type="Pfam" id="PF08152">
    <property type="entry name" value="GUCT"/>
    <property type="match status" value="1"/>
</dbReference>
<dbReference type="GeneTree" id="ENSGT00940000155043"/>
<reference evidence="8" key="2">
    <citation type="submission" date="2025-08" db="UniProtKB">
        <authorList>
            <consortium name="Ensembl"/>
        </authorList>
    </citation>
    <scope>IDENTIFICATION</scope>
</reference>
<dbReference type="Ensembl" id="ENSECRT00000023482.1">
    <property type="protein sequence ID" value="ENSECRP00000022988.1"/>
    <property type="gene ID" value="ENSECRG00000015472.1"/>
</dbReference>
<dbReference type="SUPFAM" id="SSF52540">
    <property type="entry name" value="P-loop containing nucleoside triphosphate hydrolases"/>
    <property type="match status" value="1"/>
</dbReference>
<evidence type="ECO:0000256" key="5">
    <source>
        <dbReference type="ARBA" id="ARBA00022840"/>
    </source>
</evidence>
<evidence type="ECO:0000313" key="8">
    <source>
        <dbReference type="Ensembl" id="ENSECRP00000022988.1"/>
    </source>
</evidence>
<reference evidence="8" key="1">
    <citation type="submission" date="2021-06" db="EMBL/GenBank/DDBJ databases">
        <authorList>
            <consortium name="Wellcome Sanger Institute Data Sharing"/>
        </authorList>
    </citation>
    <scope>NUCLEOTIDE SEQUENCE [LARGE SCALE GENOMIC DNA]</scope>
</reference>
<accession>A0A8C4SY21</accession>
<keyword evidence="9" id="KW-1185">Reference proteome</keyword>
<dbReference type="InterPro" id="IPR050079">
    <property type="entry name" value="DEAD_box_RNA_helicase"/>
</dbReference>
<protein>
    <recommendedName>
        <fullName evidence="7">Helicase C-terminal domain-containing protein</fullName>
    </recommendedName>
</protein>
<dbReference type="PANTHER" id="PTHR47959">
    <property type="entry name" value="ATP-DEPENDENT RNA HELICASE RHLE-RELATED"/>
    <property type="match status" value="1"/>
</dbReference>
<proteinExistence type="predicted"/>
<dbReference type="InterPro" id="IPR035979">
    <property type="entry name" value="RBD_domain_sf"/>
</dbReference>
<comment type="subcellular location">
    <subcellularLocation>
        <location evidence="1">Cytoplasm</location>
    </subcellularLocation>
</comment>
<evidence type="ECO:0000256" key="2">
    <source>
        <dbReference type="ARBA" id="ARBA00022741"/>
    </source>
</evidence>
<keyword evidence="4" id="KW-0347">Helicase</keyword>
<dbReference type="Gene3D" id="3.30.70.2280">
    <property type="match status" value="1"/>
</dbReference>
<dbReference type="GO" id="GO:0005524">
    <property type="term" value="F:ATP binding"/>
    <property type="evidence" value="ECO:0007669"/>
    <property type="project" value="UniProtKB-KW"/>
</dbReference>
<sequence>MSAIRLLSSGKMPRMIYFDSDNLEIEETLEEKKLNKQVPDEECEPSKPKKNSKTLKLSVEISGPVKWFGDPISYGTSKMKLISHSSKESSPKGYCDVEDKEETPEQKEGVFRISQETVNLLKARGVSYLFDFQSKSFTYVYNGNDVNPQVCTGTGKTFYFLAIPVAKNFKVASKACIITVQHSSTIFYETKKEANELAINSSVNQDAQSLHEEVPQKQREVPLKGFRNRSFEELVATSVLAHQLDIPEVDLVIQCSPPKDAELFIHPCGRTGRGGHTGRCICFCQCRKEDHFHAVRFLDALSSSVFGYFQSPDKLIEERGAVEASAAMGLREQLGEVVDSVICGIKFLKGKTGVCFDVLTASAKTMQESWKDSKRLQLCVATELPELEEVKHSGDRN</sequence>
<dbReference type="GO" id="GO:0005829">
    <property type="term" value="C:cytosol"/>
    <property type="evidence" value="ECO:0007669"/>
    <property type="project" value="TreeGrafter"/>
</dbReference>
<evidence type="ECO:0000259" key="7">
    <source>
        <dbReference type="PROSITE" id="PS51194"/>
    </source>
</evidence>
<reference evidence="8" key="3">
    <citation type="submission" date="2025-09" db="UniProtKB">
        <authorList>
            <consortium name="Ensembl"/>
        </authorList>
    </citation>
    <scope>IDENTIFICATION</scope>
</reference>
<dbReference type="Pfam" id="PF00271">
    <property type="entry name" value="Helicase_C"/>
    <property type="match status" value="1"/>
</dbReference>
<keyword evidence="2" id="KW-0547">Nucleotide-binding</keyword>
<dbReference type="AlphaFoldDB" id="A0A8C4SY21"/>
<dbReference type="InterPro" id="IPR001650">
    <property type="entry name" value="Helicase_C-like"/>
</dbReference>
<dbReference type="GO" id="GO:0003724">
    <property type="term" value="F:RNA helicase activity"/>
    <property type="evidence" value="ECO:0007669"/>
    <property type="project" value="UniProtKB-EC"/>
</dbReference>
<dbReference type="InterPro" id="IPR012562">
    <property type="entry name" value="GUCT"/>
</dbReference>
<dbReference type="InterPro" id="IPR027417">
    <property type="entry name" value="P-loop_NTPase"/>
</dbReference>
<dbReference type="GO" id="GO:0016787">
    <property type="term" value="F:hydrolase activity"/>
    <property type="evidence" value="ECO:0007669"/>
    <property type="project" value="UniProtKB-KW"/>
</dbReference>
<name>A0A8C4SY21_ERPCA</name>
<dbReference type="Gene3D" id="3.40.50.300">
    <property type="entry name" value="P-loop containing nucleotide triphosphate hydrolases"/>
    <property type="match status" value="1"/>
</dbReference>
<keyword evidence="3" id="KW-0378">Hydrolase</keyword>
<evidence type="ECO:0000256" key="6">
    <source>
        <dbReference type="SAM" id="MobiDB-lite"/>
    </source>
</evidence>
<organism evidence="8 9">
    <name type="scientific">Erpetoichthys calabaricus</name>
    <name type="common">Rope fish</name>
    <name type="synonym">Calamoichthys calabaricus</name>
    <dbReference type="NCBI Taxonomy" id="27687"/>
    <lineage>
        <taxon>Eukaryota</taxon>
        <taxon>Metazoa</taxon>
        <taxon>Chordata</taxon>
        <taxon>Craniata</taxon>
        <taxon>Vertebrata</taxon>
        <taxon>Euteleostomi</taxon>
        <taxon>Actinopterygii</taxon>
        <taxon>Polypteriformes</taxon>
        <taxon>Polypteridae</taxon>
        <taxon>Erpetoichthys</taxon>
    </lineage>
</organism>
<dbReference type="GO" id="GO:0005730">
    <property type="term" value="C:nucleolus"/>
    <property type="evidence" value="ECO:0007669"/>
    <property type="project" value="UniProtKB-SubCell"/>
</dbReference>
<evidence type="ECO:0000256" key="1">
    <source>
        <dbReference type="ARBA" id="ARBA00004496"/>
    </source>
</evidence>
<feature type="domain" description="Helicase C-terminal" evidence="7">
    <location>
        <begin position="172"/>
        <end position="316"/>
    </location>
</feature>
<evidence type="ECO:0000313" key="9">
    <source>
        <dbReference type="Proteomes" id="UP000694620"/>
    </source>
</evidence>
<dbReference type="SMART" id="SM00490">
    <property type="entry name" value="HELICc"/>
    <property type="match status" value="1"/>
</dbReference>
<dbReference type="GO" id="GO:0003723">
    <property type="term" value="F:RNA binding"/>
    <property type="evidence" value="ECO:0007669"/>
    <property type="project" value="UniProtKB-KW"/>
</dbReference>
<evidence type="ECO:0000256" key="3">
    <source>
        <dbReference type="ARBA" id="ARBA00022801"/>
    </source>
</evidence>
<dbReference type="SUPFAM" id="SSF54928">
    <property type="entry name" value="RNA-binding domain, RBD"/>
    <property type="match status" value="1"/>
</dbReference>